<protein>
    <recommendedName>
        <fullName evidence="5">Secreted protein</fullName>
    </recommendedName>
</protein>
<reference evidence="4" key="1">
    <citation type="journal article" date="2012" name="Nat. Genet.">
        <title>Lifestyle transitions in plant pathogenic Colletotrichum fungi deciphered by genome and transcriptome analyses.</title>
        <authorList>
            <person name="O'Connell R.J."/>
            <person name="Thon M.R."/>
            <person name="Hacquard S."/>
            <person name="Amyotte S.G."/>
            <person name="Kleemann J."/>
            <person name="Torres M.F."/>
            <person name="Damm U."/>
            <person name="Buiate E.A."/>
            <person name="Epstein L."/>
            <person name="Alkan N."/>
            <person name="Altmueller J."/>
            <person name="Alvarado-Balderrama L."/>
            <person name="Bauser C.A."/>
            <person name="Becker C."/>
            <person name="Birren B.W."/>
            <person name="Chen Z."/>
            <person name="Choi J."/>
            <person name="Crouch J.A."/>
            <person name="Duvick J.P."/>
            <person name="Farman M.A."/>
            <person name="Gan P."/>
            <person name="Heiman D."/>
            <person name="Henrissat B."/>
            <person name="Howard R.J."/>
            <person name="Kabbage M."/>
            <person name="Koch C."/>
            <person name="Kracher B."/>
            <person name="Kubo Y."/>
            <person name="Law A.D."/>
            <person name="Lebrun M.-H."/>
            <person name="Lee Y.-H."/>
            <person name="Miyara I."/>
            <person name="Moore N."/>
            <person name="Neumann U."/>
            <person name="Nordstroem K."/>
            <person name="Panaccione D.G."/>
            <person name="Panstruga R."/>
            <person name="Place M."/>
            <person name="Proctor R.H."/>
            <person name="Prusky D."/>
            <person name="Rech G."/>
            <person name="Reinhardt R."/>
            <person name="Rollins J.A."/>
            <person name="Rounsley S."/>
            <person name="Schardl C.L."/>
            <person name="Schwartz D.C."/>
            <person name="Shenoy N."/>
            <person name="Shirasu K."/>
            <person name="Sikhakolli U.R."/>
            <person name="Stueber K."/>
            <person name="Sukno S.A."/>
            <person name="Sweigard J.A."/>
            <person name="Takano Y."/>
            <person name="Takahara H."/>
            <person name="Trail F."/>
            <person name="van der Does H.C."/>
            <person name="Voll L.M."/>
            <person name="Will I."/>
            <person name="Young S."/>
            <person name="Zeng Q."/>
            <person name="Zhang J."/>
            <person name="Zhou S."/>
            <person name="Dickman M.B."/>
            <person name="Schulze-Lefert P."/>
            <person name="Ver Loren van Themaat E."/>
            <person name="Ma L.-J."/>
            <person name="Vaillancourt L.J."/>
        </authorList>
    </citation>
    <scope>NUCLEOTIDE SEQUENCE [LARGE SCALE GENOMIC DNA]</scope>
    <source>
        <strain evidence="4">IMI 349063</strain>
    </source>
</reference>
<evidence type="ECO:0000313" key="3">
    <source>
        <dbReference type="EMBL" id="CCF44013.1"/>
    </source>
</evidence>
<feature type="signal peptide" evidence="2">
    <location>
        <begin position="1"/>
        <end position="20"/>
    </location>
</feature>
<evidence type="ECO:0008006" key="5">
    <source>
        <dbReference type="Google" id="ProtNLM"/>
    </source>
</evidence>
<feature type="chain" id="PRO_5003555601" description="Secreted protein" evidence="2">
    <location>
        <begin position="21"/>
        <end position="202"/>
    </location>
</feature>
<dbReference type="HOGENOM" id="CLU_1354527_0_0_1"/>
<feature type="region of interest" description="Disordered" evidence="1">
    <location>
        <begin position="43"/>
        <end position="63"/>
    </location>
</feature>
<sequence length="202" mass="22810">MTLAIAFALAAAARCRSTQCQQEKRRGETLQCQQHNQCAQPEKDLSTRHETMHARDPASRRQTAFSTTKLGTIDKCSTGQNVQNEVGDATTREELLDKQKKTKKKKKKRKKREKSSCNFVRTKWAVHAFKRQWPPRRAIPGWPHDLFLATPSQPLGSSCPGRRVLSPDRGAPSFRHLWRSSASSPISYLTCGPLSLSSPARW</sequence>
<dbReference type="AlphaFoldDB" id="H1VUV4"/>
<feature type="compositionally biased region" description="Basic residues" evidence="1">
    <location>
        <begin position="100"/>
        <end position="113"/>
    </location>
</feature>
<feature type="region of interest" description="Disordered" evidence="1">
    <location>
        <begin position="96"/>
        <end position="116"/>
    </location>
</feature>
<keyword evidence="2" id="KW-0732">Signal</keyword>
<gene>
    <name evidence="3" type="ORF">CH063_03213</name>
</gene>
<proteinExistence type="predicted"/>
<evidence type="ECO:0000313" key="4">
    <source>
        <dbReference type="Proteomes" id="UP000007174"/>
    </source>
</evidence>
<dbReference type="Proteomes" id="UP000007174">
    <property type="component" value="Unassembled WGS sequence"/>
</dbReference>
<name>H1VUV4_COLHI</name>
<organism evidence="3 4">
    <name type="scientific">Colletotrichum higginsianum (strain IMI 349063)</name>
    <name type="common">Crucifer anthracnose fungus</name>
    <dbReference type="NCBI Taxonomy" id="759273"/>
    <lineage>
        <taxon>Eukaryota</taxon>
        <taxon>Fungi</taxon>
        <taxon>Dikarya</taxon>
        <taxon>Ascomycota</taxon>
        <taxon>Pezizomycotina</taxon>
        <taxon>Sordariomycetes</taxon>
        <taxon>Hypocreomycetidae</taxon>
        <taxon>Glomerellales</taxon>
        <taxon>Glomerellaceae</taxon>
        <taxon>Colletotrichum</taxon>
        <taxon>Colletotrichum destructivum species complex</taxon>
    </lineage>
</organism>
<accession>H1VUV4</accession>
<evidence type="ECO:0000256" key="1">
    <source>
        <dbReference type="SAM" id="MobiDB-lite"/>
    </source>
</evidence>
<dbReference type="EMBL" id="CACQ02006556">
    <property type="protein sequence ID" value="CCF44013.1"/>
    <property type="molecule type" value="Genomic_DNA"/>
</dbReference>
<evidence type="ECO:0000256" key="2">
    <source>
        <dbReference type="SAM" id="SignalP"/>
    </source>
</evidence>
<feature type="compositionally biased region" description="Basic and acidic residues" evidence="1">
    <location>
        <begin position="43"/>
        <end position="59"/>
    </location>
</feature>